<dbReference type="EMBL" id="RBII01000001">
    <property type="protein sequence ID" value="RKQ70913.1"/>
    <property type="molecule type" value="Genomic_DNA"/>
</dbReference>
<evidence type="ECO:0000259" key="1">
    <source>
        <dbReference type="Pfam" id="PF09356"/>
    </source>
</evidence>
<accession>A0A420WIT3</accession>
<name>A0A420WIT3_9PROT</name>
<feature type="domain" description="Bacteriophage phiJL001 Gp84 C-terminal" evidence="1">
    <location>
        <begin position="173"/>
        <end position="199"/>
    </location>
</feature>
<proteinExistence type="predicted"/>
<dbReference type="OrthoDB" id="1633386at2"/>
<evidence type="ECO:0000313" key="2">
    <source>
        <dbReference type="EMBL" id="RKQ70913.1"/>
    </source>
</evidence>
<dbReference type="InterPro" id="IPR018964">
    <property type="entry name" value="Phage_phiJL001_Gp84_C"/>
</dbReference>
<protein>
    <submittedName>
        <fullName evidence="2">Putative phage protein (TIGR02218 family)</fullName>
    </submittedName>
</protein>
<dbReference type="Proteomes" id="UP000282211">
    <property type="component" value="Unassembled WGS sequence"/>
</dbReference>
<sequence>MREIQAPLQSHLSEPVTTLCTAWKLELSDGRVFGFTEHDENLEVDGVLYSARSSQTQSETESRLGFSADNGSIQGVLESLVISSADIDDGVLRGAKLSHLKINWTAPSQYVVLSVGEVGQVTTQGEYFEVEWLGFSAKLNRSTGRVFSKKCDAKFGDERCGLLASNYGSDVICPKTFTACRDQFHNAENFRGFPYLLGADALLAAPQLGELKDGGSRYR</sequence>
<dbReference type="Pfam" id="PF09356">
    <property type="entry name" value="Phage_BR0599"/>
    <property type="match status" value="1"/>
</dbReference>
<gene>
    <name evidence="2" type="ORF">DES40_0217</name>
</gene>
<dbReference type="NCBIfam" id="TIGR02218">
    <property type="entry name" value="phg_TIGR02218"/>
    <property type="match status" value="1"/>
</dbReference>
<dbReference type="InParanoid" id="A0A420WIT3"/>
<reference evidence="2 3" key="1">
    <citation type="submission" date="2018-10" db="EMBL/GenBank/DDBJ databases">
        <title>Genomic Encyclopedia of Type Strains, Phase IV (KMG-IV): sequencing the most valuable type-strain genomes for metagenomic binning, comparative biology and taxonomic classification.</title>
        <authorList>
            <person name="Goeker M."/>
        </authorList>
    </citation>
    <scope>NUCLEOTIDE SEQUENCE [LARGE SCALE GENOMIC DNA]</scope>
    <source>
        <strain evidence="2 3">DSM 22008</strain>
    </source>
</reference>
<dbReference type="InterPro" id="IPR011928">
    <property type="entry name" value="Phage_phiJL001_Gp84"/>
</dbReference>
<evidence type="ECO:0000313" key="3">
    <source>
        <dbReference type="Proteomes" id="UP000282211"/>
    </source>
</evidence>
<organism evidence="2 3">
    <name type="scientific">Litorimonas taeanensis</name>
    <dbReference type="NCBI Taxonomy" id="568099"/>
    <lineage>
        <taxon>Bacteria</taxon>
        <taxon>Pseudomonadati</taxon>
        <taxon>Pseudomonadota</taxon>
        <taxon>Alphaproteobacteria</taxon>
        <taxon>Maricaulales</taxon>
        <taxon>Robiginitomaculaceae</taxon>
    </lineage>
</organism>
<dbReference type="Pfam" id="PF09931">
    <property type="entry name" value="Phage_phiJL001_Gp84_N"/>
    <property type="match status" value="1"/>
</dbReference>
<dbReference type="AlphaFoldDB" id="A0A420WIT3"/>
<dbReference type="RefSeq" id="WP_121098729.1">
    <property type="nucleotide sequence ID" value="NZ_RBII01000001.1"/>
</dbReference>
<comment type="caution">
    <text evidence="2">The sequence shown here is derived from an EMBL/GenBank/DDBJ whole genome shotgun (WGS) entry which is preliminary data.</text>
</comment>
<keyword evidence="3" id="KW-1185">Reference proteome</keyword>